<sequence length="443" mass="49292">MIEKKFISGFSKLTKDLKLSFIAAQMPNGEHIISELKSFWHQDASVQKMFDEFSENTLTNYFFPYGVAPNVMINGNIMMVPMVIEESSVIAAAANSAKYWAEKGGFHSEILSTVKNGQVHFIWKGEFGRLKELFPQLKDQLLQRTFPITANMQKRGGGVLDMELIDMTSKLQDYYQLSVKFDTRDSMGANFINSCLEEYASGLRAFVNDSGLFEGEPLQVIMSILSNYTPECTVRTWVECDVKDFADIDDSLTAEDFVWKFEKAVQIARVDVHRAATHNKGIFNGVDAVTLATGNDFRAIEACGHAWAARDGQYRSLTEIKVEGGRFHYSLTLPIAIGTVGGLTSLHPMARFSLHLLGNPSAPELMQIASVIGLANNFGAIKSLTTKGIQIGHMKMHLLNILNMFNAGESEKLLAVEYFKHHKVSHNAVAGFLSSIRNGHVKN</sequence>
<proteinExistence type="inferred from homology"/>
<gene>
    <name evidence="3" type="ORF">TBC1_111588</name>
</gene>
<dbReference type="InterPro" id="IPR004553">
    <property type="entry name" value="HMG_CoA_Rdtase_bac-typ"/>
</dbReference>
<protein>
    <submittedName>
        <fullName evidence="3">3-hydroxy-3-methylglutaryl-coenzyme A reductase</fullName>
    </submittedName>
</protein>
<dbReference type="STRING" id="1678841.TBC1_111588"/>
<dbReference type="SUPFAM" id="SSF56542">
    <property type="entry name" value="Substrate-binding domain of HMG-CoA reductase"/>
    <property type="match status" value="1"/>
</dbReference>
<dbReference type="PANTHER" id="PTHR10572">
    <property type="entry name" value="3-HYDROXY-3-METHYLGLUTARYL-COENZYME A REDUCTASE"/>
    <property type="match status" value="1"/>
</dbReference>
<evidence type="ECO:0000313" key="3">
    <source>
        <dbReference type="EMBL" id="GAP43435.1"/>
    </source>
</evidence>
<name>A0A0S7BXV4_9BACT</name>
<dbReference type="InterPro" id="IPR009029">
    <property type="entry name" value="HMG_CoA_Rdtase_sub-bd_dom_sf"/>
</dbReference>
<dbReference type="RefSeq" id="WP_062040500.1">
    <property type="nucleotide sequence ID" value="NZ_DF968182.1"/>
</dbReference>
<dbReference type="AlphaFoldDB" id="A0A0S7BXV4"/>
<dbReference type="Proteomes" id="UP000053091">
    <property type="component" value="Unassembled WGS sequence"/>
</dbReference>
<dbReference type="GO" id="GO:0004420">
    <property type="term" value="F:hydroxymethylglutaryl-CoA reductase (NADPH) activity"/>
    <property type="evidence" value="ECO:0007669"/>
    <property type="project" value="InterPro"/>
</dbReference>
<dbReference type="PATRIC" id="fig|1678841.3.peg.1773"/>
<organism evidence="3">
    <name type="scientific">Lentimicrobium saccharophilum</name>
    <dbReference type="NCBI Taxonomy" id="1678841"/>
    <lineage>
        <taxon>Bacteria</taxon>
        <taxon>Pseudomonadati</taxon>
        <taxon>Bacteroidota</taxon>
        <taxon>Bacteroidia</taxon>
        <taxon>Bacteroidales</taxon>
        <taxon>Lentimicrobiaceae</taxon>
        <taxon>Lentimicrobium</taxon>
    </lineage>
</organism>
<accession>A0A0S7BXV4</accession>
<dbReference type="GO" id="GO:0015936">
    <property type="term" value="P:coenzyme A metabolic process"/>
    <property type="evidence" value="ECO:0007669"/>
    <property type="project" value="InterPro"/>
</dbReference>
<dbReference type="SUPFAM" id="SSF55035">
    <property type="entry name" value="NAD-binding domain of HMG-CoA reductase"/>
    <property type="match status" value="1"/>
</dbReference>
<reference evidence="3" key="1">
    <citation type="journal article" date="2015" name="Genome Announc.">
        <title>Draft Genome Sequence of Bacteroidales Strain TBC1, a Novel Isolate from a Methanogenic Wastewater Treatment System.</title>
        <authorList>
            <person name="Tourlousse D.M."/>
            <person name="Matsuura N."/>
            <person name="Sun L."/>
            <person name="Toyonaga M."/>
            <person name="Kuroda K."/>
            <person name="Ohashi A."/>
            <person name="Cruz R."/>
            <person name="Yamaguchi T."/>
            <person name="Sekiguchi Y."/>
        </authorList>
    </citation>
    <scope>NUCLEOTIDE SEQUENCE [LARGE SCALE GENOMIC DNA]</scope>
    <source>
        <strain evidence="3">TBC1</strain>
    </source>
</reference>
<dbReference type="InterPro" id="IPR002202">
    <property type="entry name" value="HMG_CoA_Rdtase"/>
</dbReference>
<dbReference type="InterPro" id="IPR023074">
    <property type="entry name" value="HMG_CoA_Rdtase_cat_sf"/>
</dbReference>
<evidence type="ECO:0000256" key="1">
    <source>
        <dbReference type="ARBA" id="ARBA00007661"/>
    </source>
</evidence>
<keyword evidence="4" id="KW-1185">Reference proteome</keyword>
<dbReference type="InterPro" id="IPR009023">
    <property type="entry name" value="HMG_CoA_Rdtase_NAD(P)-bd_sf"/>
</dbReference>
<evidence type="ECO:0000313" key="4">
    <source>
        <dbReference type="Proteomes" id="UP000053091"/>
    </source>
</evidence>
<dbReference type="OrthoDB" id="9764892at2"/>
<dbReference type="CDD" id="cd00644">
    <property type="entry name" value="HMG-CoA_reductase_classII"/>
    <property type="match status" value="1"/>
</dbReference>
<dbReference type="PROSITE" id="PS50065">
    <property type="entry name" value="HMG_COA_REDUCTASE_4"/>
    <property type="match status" value="1"/>
</dbReference>
<dbReference type="EMBL" id="DF968182">
    <property type="protein sequence ID" value="GAP43435.1"/>
    <property type="molecule type" value="Genomic_DNA"/>
</dbReference>
<dbReference type="Gene3D" id="3.90.770.10">
    <property type="entry name" value="3-hydroxy-3-methylglutaryl-coenzyme A Reductase, Chain A, domain 2"/>
    <property type="match status" value="2"/>
</dbReference>
<keyword evidence="2" id="KW-0560">Oxidoreductase</keyword>
<evidence type="ECO:0000256" key="2">
    <source>
        <dbReference type="ARBA" id="ARBA00023002"/>
    </source>
</evidence>
<dbReference type="PANTHER" id="PTHR10572:SF24">
    <property type="entry name" value="3-HYDROXY-3-METHYLGLUTARYL-COENZYME A REDUCTASE"/>
    <property type="match status" value="1"/>
</dbReference>
<comment type="similarity">
    <text evidence="1">Belongs to the HMG-CoA reductase family.</text>
</comment>
<dbReference type="Pfam" id="PF00368">
    <property type="entry name" value="HMG-CoA_red"/>
    <property type="match status" value="1"/>
</dbReference>